<dbReference type="Pfam" id="PF00005">
    <property type="entry name" value="ABC_tran"/>
    <property type="match status" value="1"/>
</dbReference>
<dbReference type="Proteomes" id="UP000031623">
    <property type="component" value="Chromosome"/>
</dbReference>
<evidence type="ECO:0000256" key="8">
    <source>
        <dbReference type="SAM" id="Phobius"/>
    </source>
</evidence>
<feature type="transmembrane region" description="Helical" evidence="8">
    <location>
        <begin position="48"/>
        <end position="65"/>
    </location>
</feature>
<comment type="subcellular location">
    <subcellularLocation>
        <location evidence="1">Cell membrane</location>
        <topology evidence="1">Multi-pass membrane protein</topology>
    </subcellularLocation>
</comment>
<feature type="domain" description="ABC transporter" evidence="9">
    <location>
        <begin position="331"/>
        <end position="543"/>
    </location>
</feature>
<keyword evidence="3 8" id="KW-0812">Transmembrane</keyword>
<dbReference type="InterPro" id="IPR003593">
    <property type="entry name" value="AAA+_ATPase"/>
</dbReference>
<keyword evidence="6 8" id="KW-1133">Transmembrane helix</keyword>
<dbReference type="PROSITE" id="PS50893">
    <property type="entry name" value="ABC_TRANSPORTER_2"/>
    <property type="match status" value="1"/>
</dbReference>
<sequence>MSLYHFIKQESEIVSNRIVFMLIFSGLATGLLVSVINHAADTVLTQTVEGRILFLYLVVFLLYIYTQKYSLANTIYPLDNALYKLRLRLVAKAGSCDLREFETISNSELYHQLSHEINLAAQLLPWITYSAQATVILGFCLIYLAWLSVASFLIISLTLAVAVLWHLFVEKPVPHEFCSITAKELEFSQLLEILSRDAGELRLNHAKRKDFLASAQTISTQSEELKLTVDKQTISSIMSTRIVLFILLAIFLFIVPIYDPDEVELLFKITVVIFFIMGPITQLVYALPLLLRLDVALSSVYAFEARLDTAKPNYGGAEAENKGFASDFQELRLASASFAYSSEKGLFKEINLIVHQGEVIFVYGPGGSGKTTLLKLLCGLYAPDTGSMYVDKRKVTDLDYPYYRHLFVSAFRDTPPPSTIPTSQTPPDPAWVQALLERIGLKETVEYADGQFNYAPLSHTQQWRLMVVSMLLQKRPIYLFDDCSGGRDDEFTQLFYEEILEDLRNEGKTVVVVTQNKLFFHLADRVWEIHNGEVQISTPANDS</sequence>
<evidence type="ECO:0000256" key="4">
    <source>
        <dbReference type="ARBA" id="ARBA00022741"/>
    </source>
</evidence>
<evidence type="ECO:0000256" key="6">
    <source>
        <dbReference type="ARBA" id="ARBA00022989"/>
    </source>
</evidence>
<dbReference type="SMART" id="SM00382">
    <property type="entry name" value="AAA"/>
    <property type="match status" value="1"/>
</dbReference>
<keyword evidence="7 8" id="KW-0472">Membrane</keyword>
<dbReference type="EMBL" id="AP014633">
    <property type="protein sequence ID" value="BAP57068.1"/>
    <property type="molecule type" value="Genomic_DNA"/>
</dbReference>
<dbReference type="GO" id="GO:0140359">
    <property type="term" value="F:ABC-type transporter activity"/>
    <property type="evidence" value="ECO:0007669"/>
    <property type="project" value="InterPro"/>
</dbReference>
<dbReference type="PROSITE" id="PS50929">
    <property type="entry name" value="ABC_TM1F"/>
    <property type="match status" value="1"/>
</dbReference>
<evidence type="ECO:0000313" key="12">
    <source>
        <dbReference type="Proteomes" id="UP000031623"/>
    </source>
</evidence>
<evidence type="ECO:0000256" key="1">
    <source>
        <dbReference type="ARBA" id="ARBA00004651"/>
    </source>
</evidence>
<evidence type="ECO:0000313" key="11">
    <source>
        <dbReference type="EMBL" id="BAP57068.1"/>
    </source>
</evidence>
<name>A0A090AFX7_9GAMM</name>
<evidence type="ECO:0000256" key="3">
    <source>
        <dbReference type="ARBA" id="ARBA00022692"/>
    </source>
</evidence>
<reference evidence="11 12" key="1">
    <citation type="journal article" date="2014" name="ISME J.">
        <title>Ecophysiology of Thioploca ingrica as revealed by the complete genome sequence supplemented with proteomic evidence.</title>
        <authorList>
            <person name="Kojima H."/>
            <person name="Ogura Y."/>
            <person name="Yamamoto N."/>
            <person name="Togashi T."/>
            <person name="Mori H."/>
            <person name="Watanabe T."/>
            <person name="Nemoto F."/>
            <person name="Kurokawa K."/>
            <person name="Hayashi T."/>
            <person name="Fukui M."/>
        </authorList>
    </citation>
    <scope>NUCLEOTIDE SEQUENCE [LARGE SCALE GENOMIC DNA]</scope>
</reference>
<dbReference type="GO" id="GO:0016887">
    <property type="term" value="F:ATP hydrolysis activity"/>
    <property type="evidence" value="ECO:0007669"/>
    <property type="project" value="InterPro"/>
</dbReference>
<protein>
    <submittedName>
        <fullName evidence="11">ABC transporter ATP-binding protein</fullName>
    </submittedName>
</protein>
<evidence type="ECO:0000259" key="9">
    <source>
        <dbReference type="PROSITE" id="PS50893"/>
    </source>
</evidence>
<feature type="transmembrane region" description="Helical" evidence="8">
    <location>
        <begin position="152"/>
        <end position="169"/>
    </location>
</feature>
<proteinExistence type="predicted"/>
<dbReference type="Gene3D" id="3.40.50.300">
    <property type="entry name" value="P-loop containing nucleotide triphosphate hydrolases"/>
    <property type="match status" value="1"/>
</dbReference>
<dbReference type="HOGENOM" id="CLU_023671_2_1_6"/>
<keyword evidence="5 11" id="KW-0067">ATP-binding</keyword>
<keyword evidence="4" id="KW-0547">Nucleotide-binding</keyword>
<feature type="transmembrane region" description="Helical" evidence="8">
    <location>
        <begin position="18"/>
        <end position="36"/>
    </location>
</feature>
<dbReference type="PANTHER" id="PTHR43553">
    <property type="entry name" value="HEAVY METAL TRANSPORTER"/>
    <property type="match status" value="1"/>
</dbReference>
<organism evidence="11 12">
    <name type="scientific">Thioploca ingrica</name>
    <dbReference type="NCBI Taxonomy" id="40754"/>
    <lineage>
        <taxon>Bacteria</taxon>
        <taxon>Pseudomonadati</taxon>
        <taxon>Pseudomonadota</taxon>
        <taxon>Gammaproteobacteria</taxon>
        <taxon>Thiotrichales</taxon>
        <taxon>Thiotrichaceae</taxon>
        <taxon>Thioploca</taxon>
    </lineage>
</organism>
<gene>
    <name evidence="11" type="ORF">THII_2771</name>
</gene>
<feature type="transmembrane region" description="Helical" evidence="8">
    <location>
        <begin position="242"/>
        <end position="259"/>
    </location>
</feature>
<keyword evidence="2" id="KW-0813">Transport</keyword>
<dbReference type="GO" id="GO:0005524">
    <property type="term" value="F:ATP binding"/>
    <property type="evidence" value="ECO:0007669"/>
    <property type="project" value="UniProtKB-KW"/>
</dbReference>
<dbReference type="STRING" id="40754.THII_2771"/>
<dbReference type="Gene3D" id="1.20.1560.10">
    <property type="entry name" value="ABC transporter type 1, transmembrane domain"/>
    <property type="match status" value="1"/>
</dbReference>
<dbReference type="OrthoDB" id="9760776at2"/>
<feature type="domain" description="ABC transmembrane type-1" evidence="10">
    <location>
        <begin position="18"/>
        <end position="173"/>
    </location>
</feature>
<dbReference type="InterPro" id="IPR036640">
    <property type="entry name" value="ABC1_TM_sf"/>
</dbReference>
<feature type="transmembrane region" description="Helical" evidence="8">
    <location>
        <begin position="123"/>
        <end position="146"/>
    </location>
</feature>
<dbReference type="InterPro" id="IPR027417">
    <property type="entry name" value="P-loop_NTPase"/>
</dbReference>
<keyword evidence="12" id="KW-1185">Reference proteome</keyword>
<dbReference type="SUPFAM" id="SSF52540">
    <property type="entry name" value="P-loop containing nucleoside triphosphate hydrolases"/>
    <property type="match status" value="1"/>
</dbReference>
<accession>A0A090AFX7</accession>
<feature type="transmembrane region" description="Helical" evidence="8">
    <location>
        <begin position="265"/>
        <end position="291"/>
    </location>
</feature>
<dbReference type="KEGG" id="tig:THII_2771"/>
<evidence type="ECO:0000256" key="2">
    <source>
        <dbReference type="ARBA" id="ARBA00022448"/>
    </source>
</evidence>
<dbReference type="InterPro" id="IPR003439">
    <property type="entry name" value="ABC_transporter-like_ATP-bd"/>
</dbReference>
<evidence type="ECO:0000256" key="5">
    <source>
        <dbReference type="ARBA" id="ARBA00022840"/>
    </source>
</evidence>
<dbReference type="InterPro" id="IPR011527">
    <property type="entry name" value="ABC1_TM_dom"/>
</dbReference>
<dbReference type="InterPro" id="IPR050095">
    <property type="entry name" value="ECF_ABC_transporter_ATP-bd"/>
</dbReference>
<dbReference type="GO" id="GO:0043190">
    <property type="term" value="C:ATP-binding cassette (ABC) transporter complex"/>
    <property type="evidence" value="ECO:0007669"/>
    <property type="project" value="TreeGrafter"/>
</dbReference>
<dbReference type="SUPFAM" id="SSF90123">
    <property type="entry name" value="ABC transporter transmembrane region"/>
    <property type="match status" value="1"/>
</dbReference>
<evidence type="ECO:0000259" key="10">
    <source>
        <dbReference type="PROSITE" id="PS50929"/>
    </source>
</evidence>
<dbReference type="AlphaFoldDB" id="A0A090AFX7"/>
<evidence type="ECO:0000256" key="7">
    <source>
        <dbReference type="ARBA" id="ARBA00023136"/>
    </source>
</evidence>